<evidence type="ECO:0000313" key="2">
    <source>
        <dbReference type="EMBL" id="PWN94415.1"/>
    </source>
</evidence>
<proteinExistence type="predicted"/>
<organism evidence="2 3">
    <name type="scientific">Acaromyces ingoldii</name>
    <dbReference type="NCBI Taxonomy" id="215250"/>
    <lineage>
        <taxon>Eukaryota</taxon>
        <taxon>Fungi</taxon>
        <taxon>Dikarya</taxon>
        <taxon>Basidiomycota</taxon>
        <taxon>Ustilaginomycotina</taxon>
        <taxon>Exobasidiomycetes</taxon>
        <taxon>Exobasidiales</taxon>
        <taxon>Cryptobasidiaceae</taxon>
        <taxon>Acaromyces</taxon>
    </lineage>
</organism>
<dbReference type="Proteomes" id="UP000245768">
    <property type="component" value="Unassembled WGS sequence"/>
</dbReference>
<dbReference type="InParanoid" id="A0A316Z2L3"/>
<feature type="region of interest" description="Disordered" evidence="1">
    <location>
        <begin position="75"/>
        <end position="107"/>
    </location>
</feature>
<sequence>MHPDVQIPSFASYIFSSSSSSKLCCCVPPIGSMSPVRASLTFPPPFTKHSLTRFQCRKSEGEKVENDTSYSLLSQRPIPAALPQGEKGKDIRSQPPEEGTTSHPRPSFSGPVLLLLPSHSTFLASLSYLSLSSQSDAMNVLVYQLSVCNFHEFLPIAPTSPHQRRMREGAFDVNLLYFL</sequence>
<accession>A0A316Z2L3</accession>
<name>A0A316Z2L3_9BASI</name>
<reference evidence="2 3" key="1">
    <citation type="journal article" date="2018" name="Mol. Biol. Evol.">
        <title>Broad Genomic Sampling Reveals a Smut Pathogenic Ancestry of the Fungal Clade Ustilaginomycotina.</title>
        <authorList>
            <person name="Kijpornyongpan T."/>
            <person name="Mondo S.J."/>
            <person name="Barry K."/>
            <person name="Sandor L."/>
            <person name="Lee J."/>
            <person name="Lipzen A."/>
            <person name="Pangilinan J."/>
            <person name="LaButti K."/>
            <person name="Hainaut M."/>
            <person name="Henrissat B."/>
            <person name="Grigoriev I.V."/>
            <person name="Spatafora J.W."/>
            <person name="Aime M.C."/>
        </authorList>
    </citation>
    <scope>NUCLEOTIDE SEQUENCE [LARGE SCALE GENOMIC DNA]</scope>
    <source>
        <strain evidence="2 3">MCA 4198</strain>
    </source>
</reference>
<keyword evidence="3" id="KW-1185">Reference proteome</keyword>
<dbReference type="EMBL" id="KZ819634">
    <property type="protein sequence ID" value="PWN94415.1"/>
    <property type="molecule type" value="Genomic_DNA"/>
</dbReference>
<evidence type="ECO:0000313" key="3">
    <source>
        <dbReference type="Proteomes" id="UP000245768"/>
    </source>
</evidence>
<dbReference type="AlphaFoldDB" id="A0A316Z2L3"/>
<gene>
    <name evidence="2" type="ORF">FA10DRAFT_48603</name>
</gene>
<dbReference type="GeneID" id="37047426"/>
<dbReference type="RefSeq" id="XP_025381613.1">
    <property type="nucleotide sequence ID" value="XM_025525510.1"/>
</dbReference>
<protein>
    <submittedName>
        <fullName evidence="2">Uncharacterized protein</fullName>
    </submittedName>
</protein>
<evidence type="ECO:0000256" key="1">
    <source>
        <dbReference type="SAM" id="MobiDB-lite"/>
    </source>
</evidence>